<dbReference type="Gramene" id="KMS65077">
    <property type="protein sequence ID" value="KMS65077"/>
    <property type="gene ID" value="BVRB_039680"/>
</dbReference>
<protein>
    <submittedName>
        <fullName evidence="1">Uncharacterized protein</fullName>
    </submittedName>
</protein>
<feature type="non-terminal residue" evidence="1">
    <location>
        <position position="1"/>
    </location>
</feature>
<sequence length="99" mass="10260">GGRIGWSCRYTGVGLRNSGNYELASTAAGHRTQTMPAAKVSHHCGGQMRYVGSKLLPGRSQSHLTRCFVSGAVAAAAACSDAGQARPVVQMGTEPRDLG</sequence>
<organism evidence="1 2">
    <name type="scientific">Beta vulgaris subsp. vulgaris</name>
    <name type="common">Beet</name>
    <dbReference type="NCBI Taxonomy" id="3555"/>
    <lineage>
        <taxon>Eukaryota</taxon>
        <taxon>Viridiplantae</taxon>
        <taxon>Streptophyta</taxon>
        <taxon>Embryophyta</taxon>
        <taxon>Tracheophyta</taxon>
        <taxon>Spermatophyta</taxon>
        <taxon>Magnoliopsida</taxon>
        <taxon>eudicotyledons</taxon>
        <taxon>Gunneridae</taxon>
        <taxon>Pentapetalae</taxon>
        <taxon>Caryophyllales</taxon>
        <taxon>Chenopodiaceae</taxon>
        <taxon>Betoideae</taxon>
        <taxon>Beta</taxon>
    </lineage>
</organism>
<proteinExistence type="predicted"/>
<dbReference type="Proteomes" id="UP000035740">
    <property type="component" value="Unassembled WGS sequence"/>
</dbReference>
<accession>A0A0J7YNB8</accession>
<keyword evidence="2" id="KW-1185">Reference proteome</keyword>
<evidence type="ECO:0000313" key="1">
    <source>
        <dbReference type="EMBL" id="KMS65077.1"/>
    </source>
</evidence>
<reference evidence="1 2" key="1">
    <citation type="journal article" date="2014" name="Nature">
        <title>The genome of the recently domesticated crop plant sugar beet (Beta vulgaris).</title>
        <authorList>
            <person name="Dohm J.C."/>
            <person name="Minoche A.E."/>
            <person name="Holtgrawe D."/>
            <person name="Capella-Gutierrez S."/>
            <person name="Zakrzewski F."/>
            <person name="Tafer H."/>
            <person name="Rupp O."/>
            <person name="Sorensen T.R."/>
            <person name="Stracke R."/>
            <person name="Reinhardt R."/>
            <person name="Goesmann A."/>
            <person name="Kraft T."/>
            <person name="Schulz B."/>
            <person name="Stadler P.F."/>
            <person name="Schmidt T."/>
            <person name="Gabaldon T."/>
            <person name="Lehrach H."/>
            <person name="Weisshaar B."/>
            <person name="Himmelbauer H."/>
        </authorList>
    </citation>
    <scope>NUCLEOTIDE SEQUENCE [LARGE SCALE GENOMIC DNA]</scope>
    <source>
        <tissue evidence="1">Taproot</tissue>
    </source>
</reference>
<dbReference type="AlphaFoldDB" id="A0A0J7YNB8"/>
<evidence type="ECO:0000313" key="2">
    <source>
        <dbReference type="Proteomes" id="UP000035740"/>
    </source>
</evidence>
<dbReference type="EMBL" id="KQ115238">
    <property type="protein sequence ID" value="KMS65077.1"/>
    <property type="molecule type" value="Genomic_DNA"/>
</dbReference>
<gene>
    <name evidence="1" type="ORF">BVRB_039680</name>
</gene>
<name>A0A0J7YNB8_BETVV</name>